<keyword evidence="2" id="KW-0998">Cell outer membrane</keyword>
<evidence type="ECO:0000259" key="3">
    <source>
        <dbReference type="Pfam" id="PF07715"/>
    </source>
</evidence>
<reference evidence="4" key="1">
    <citation type="journal article" date="2020" name="mSystems">
        <title>Genome- and Community-Level Interaction Insights into Carbon Utilization and Element Cycling Functions of Hydrothermarchaeota in Hydrothermal Sediment.</title>
        <authorList>
            <person name="Zhou Z."/>
            <person name="Liu Y."/>
            <person name="Xu W."/>
            <person name="Pan J."/>
            <person name="Luo Z.H."/>
            <person name="Li M."/>
        </authorList>
    </citation>
    <scope>NUCLEOTIDE SEQUENCE [LARGE SCALE GENOMIC DNA]</scope>
    <source>
        <strain evidence="4">HyVt-76</strain>
    </source>
</reference>
<dbReference type="Gene3D" id="2.60.40.1120">
    <property type="entry name" value="Carboxypeptidase-like, regulatory domain"/>
    <property type="match status" value="1"/>
</dbReference>
<dbReference type="PROSITE" id="PS52016">
    <property type="entry name" value="TONB_DEPENDENT_REC_3"/>
    <property type="match status" value="1"/>
</dbReference>
<keyword evidence="2" id="KW-0813">Transport</keyword>
<keyword evidence="2" id="KW-0472">Membrane</keyword>
<dbReference type="AlphaFoldDB" id="A0A7V5LJZ1"/>
<evidence type="ECO:0000256" key="2">
    <source>
        <dbReference type="PROSITE-ProRule" id="PRU01360"/>
    </source>
</evidence>
<dbReference type="GO" id="GO:0044718">
    <property type="term" value="P:siderophore transmembrane transport"/>
    <property type="evidence" value="ECO:0007669"/>
    <property type="project" value="TreeGrafter"/>
</dbReference>
<dbReference type="InterPro" id="IPR008969">
    <property type="entry name" value="CarboxyPept-like_regulatory"/>
</dbReference>
<accession>A0A7V5LJZ1</accession>
<dbReference type="InterPro" id="IPR037066">
    <property type="entry name" value="Plug_dom_sf"/>
</dbReference>
<feature type="domain" description="TonB-dependent receptor plug" evidence="3">
    <location>
        <begin position="92"/>
        <end position="186"/>
    </location>
</feature>
<dbReference type="Pfam" id="PF13715">
    <property type="entry name" value="CarbopepD_reg_2"/>
    <property type="match status" value="1"/>
</dbReference>
<protein>
    <submittedName>
        <fullName evidence="4">TonB-dependent receptor</fullName>
    </submittedName>
</protein>
<keyword evidence="2" id="KW-0812">Transmembrane</keyword>
<dbReference type="PANTHER" id="PTHR30069:SF29">
    <property type="entry name" value="HEMOGLOBIN AND HEMOGLOBIN-HAPTOGLOBIN-BINDING PROTEIN 1-RELATED"/>
    <property type="match status" value="1"/>
</dbReference>
<keyword evidence="4" id="KW-0675">Receptor</keyword>
<proteinExistence type="inferred from homology"/>
<comment type="caution">
    <text evidence="4">The sequence shown here is derived from an EMBL/GenBank/DDBJ whole genome shotgun (WGS) entry which is preliminary data.</text>
</comment>
<sequence length="230" mass="25518">MRKPMNRWLASVNIIVEGTHLGAATDLDGRFFIINVPPGEYDVSAMMIGYQSMKVTGVRVSVNRTATVEFKLQQTLLETEIIVVEVDKMSIKKDQTSSIRNISSKDIEVLPVESVNRVVAMQPGVVQGHFRGGCSNEVSYLIDGLRVDEAYTREVRTVSVETDVVQEVEVITGTFNAEYGQAMSGVVNVITKDGSEQFHAKATVYGGDYLTDKTDLYFGLKRTEDIPRNK</sequence>
<gene>
    <name evidence="4" type="ORF">ENL21_09580</name>
</gene>
<keyword evidence="1" id="KW-0732">Signal</keyword>
<dbReference type="PANTHER" id="PTHR30069">
    <property type="entry name" value="TONB-DEPENDENT OUTER MEMBRANE RECEPTOR"/>
    <property type="match status" value="1"/>
</dbReference>
<comment type="similarity">
    <text evidence="2">Belongs to the TonB-dependent receptor family.</text>
</comment>
<dbReference type="InterPro" id="IPR039426">
    <property type="entry name" value="TonB-dep_rcpt-like"/>
</dbReference>
<dbReference type="SUPFAM" id="SSF56935">
    <property type="entry name" value="Porins"/>
    <property type="match status" value="1"/>
</dbReference>
<dbReference type="InterPro" id="IPR012910">
    <property type="entry name" value="Plug_dom"/>
</dbReference>
<dbReference type="EMBL" id="DRTD01000720">
    <property type="protein sequence ID" value="HHE56021.1"/>
    <property type="molecule type" value="Genomic_DNA"/>
</dbReference>
<dbReference type="GO" id="GO:0009279">
    <property type="term" value="C:cell outer membrane"/>
    <property type="evidence" value="ECO:0007669"/>
    <property type="project" value="UniProtKB-SubCell"/>
</dbReference>
<name>A0A7V5LJZ1_CALAY</name>
<dbReference type="GO" id="GO:0015344">
    <property type="term" value="F:siderophore uptake transmembrane transporter activity"/>
    <property type="evidence" value="ECO:0007669"/>
    <property type="project" value="TreeGrafter"/>
</dbReference>
<dbReference type="Proteomes" id="UP000886111">
    <property type="component" value="Unassembled WGS sequence"/>
</dbReference>
<organism evidence="4">
    <name type="scientific">Caldithrix abyssi</name>
    <dbReference type="NCBI Taxonomy" id="187145"/>
    <lineage>
        <taxon>Bacteria</taxon>
        <taxon>Pseudomonadati</taxon>
        <taxon>Calditrichota</taxon>
        <taxon>Calditrichia</taxon>
        <taxon>Calditrichales</taxon>
        <taxon>Calditrichaceae</taxon>
        <taxon>Caldithrix</taxon>
    </lineage>
</organism>
<comment type="subcellular location">
    <subcellularLocation>
        <location evidence="2">Cell outer membrane</location>
        <topology evidence="2">Multi-pass membrane protein</topology>
    </subcellularLocation>
</comment>
<evidence type="ECO:0000313" key="4">
    <source>
        <dbReference type="EMBL" id="HHE56021.1"/>
    </source>
</evidence>
<evidence type="ECO:0000256" key="1">
    <source>
        <dbReference type="ARBA" id="ARBA00022729"/>
    </source>
</evidence>
<dbReference type="Gene3D" id="2.170.130.10">
    <property type="entry name" value="TonB-dependent receptor, plug domain"/>
    <property type="match status" value="1"/>
</dbReference>
<dbReference type="SUPFAM" id="SSF49464">
    <property type="entry name" value="Carboxypeptidase regulatory domain-like"/>
    <property type="match status" value="1"/>
</dbReference>
<dbReference type="Pfam" id="PF07715">
    <property type="entry name" value="Plug"/>
    <property type="match status" value="1"/>
</dbReference>
<keyword evidence="2" id="KW-1134">Transmembrane beta strand</keyword>